<feature type="transmembrane region" description="Helical" evidence="1">
    <location>
        <begin position="272"/>
        <end position="289"/>
    </location>
</feature>
<keyword evidence="3" id="KW-1185">Reference proteome</keyword>
<gene>
    <name evidence="2" type="ORF">IQ247_23690</name>
</gene>
<accession>A0A8J7FD85</accession>
<protein>
    <submittedName>
        <fullName evidence="2">DUF2157 domain-containing protein</fullName>
    </submittedName>
</protein>
<feature type="transmembrane region" description="Helical" evidence="1">
    <location>
        <begin position="295"/>
        <end position="316"/>
    </location>
</feature>
<feature type="transmembrane region" description="Helical" evidence="1">
    <location>
        <begin position="328"/>
        <end position="344"/>
    </location>
</feature>
<organism evidence="2 3">
    <name type="scientific">Plectonema cf. radiosum LEGE 06105</name>
    <dbReference type="NCBI Taxonomy" id="945769"/>
    <lineage>
        <taxon>Bacteria</taxon>
        <taxon>Bacillati</taxon>
        <taxon>Cyanobacteriota</taxon>
        <taxon>Cyanophyceae</taxon>
        <taxon>Oscillatoriophycideae</taxon>
        <taxon>Oscillatoriales</taxon>
        <taxon>Microcoleaceae</taxon>
        <taxon>Plectonema</taxon>
    </lineage>
</organism>
<feature type="transmembrane region" description="Helical" evidence="1">
    <location>
        <begin position="441"/>
        <end position="458"/>
    </location>
</feature>
<keyword evidence="1" id="KW-1133">Transmembrane helix</keyword>
<keyword evidence="1" id="KW-0812">Transmembrane</keyword>
<feature type="transmembrane region" description="Helical" evidence="1">
    <location>
        <begin position="23"/>
        <end position="42"/>
    </location>
</feature>
<feature type="transmembrane region" description="Helical" evidence="1">
    <location>
        <begin position="54"/>
        <end position="72"/>
    </location>
</feature>
<comment type="caution">
    <text evidence="2">The sequence shown here is derived from an EMBL/GenBank/DDBJ whole genome shotgun (WGS) entry which is preliminary data.</text>
</comment>
<feature type="transmembrane region" description="Helical" evidence="1">
    <location>
        <begin position="708"/>
        <end position="727"/>
    </location>
</feature>
<feature type="transmembrane region" description="Helical" evidence="1">
    <location>
        <begin position="375"/>
        <end position="395"/>
    </location>
</feature>
<feature type="non-terminal residue" evidence="2">
    <location>
        <position position="1"/>
    </location>
</feature>
<keyword evidence="1" id="KW-0472">Membrane</keyword>
<dbReference type="EMBL" id="JADEWL010000109">
    <property type="protein sequence ID" value="MBE9215634.1"/>
    <property type="molecule type" value="Genomic_DNA"/>
</dbReference>
<feature type="transmembrane region" description="Helical" evidence="1">
    <location>
        <begin position="733"/>
        <end position="753"/>
    </location>
</feature>
<feature type="transmembrane region" description="Helical" evidence="1">
    <location>
        <begin position="132"/>
        <end position="149"/>
    </location>
</feature>
<dbReference type="AlphaFoldDB" id="A0A8J7FD85"/>
<feature type="transmembrane region" description="Helical" evidence="1">
    <location>
        <begin position="350"/>
        <end position="366"/>
    </location>
</feature>
<feature type="transmembrane region" description="Helical" evidence="1">
    <location>
        <begin position="682"/>
        <end position="701"/>
    </location>
</feature>
<feature type="transmembrane region" description="Helical" evidence="1">
    <location>
        <begin position="180"/>
        <end position="198"/>
    </location>
</feature>
<feature type="transmembrane region" description="Helical" evidence="1">
    <location>
        <begin position="407"/>
        <end position="429"/>
    </location>
</feature>
<evidence type="ECO:0000313" key="2">
    <source>
        <dbReference type="EMBL" id="MBE9215634.1"/>
    </source>
</evidence>
<feature type="transmembrane region" description="Helical" evidence="1">
    <location>
        <begin position="210"/>
        <end position="240"/>
    </location>
</feature>
<feature type="transmembrane region" description="Helical" evidence="1">
    <location>
        <begin position="660"/>
        <end position="676"/>
    </location>
</feature>
<evidence type="ECO:0000313" key="3">
    <source>
        <dbReference type="Proteomes" id="UP000620559"/>
    </source>
</evidence>
<feature type="transmembrane region" description="Helical" evidence="1">
    <location>
        <begin position="464"/>
        <end position="481"/>
    </location>
</feature>
<sequence length="775" mass="87562">IYLTHITAILTLFSWINLFFPSLSQQVWAVICLVVMVTEWLFSVGEGIVRRSAWHIGLVLAGLSYLLLWTNVESIWNGIYINQSNWGLSWFVTPVTLTVIGSRDREQRKYQQITISILSVIFAQLLTLPLPGISLIGLAMGAAVMFVNTRYLKNKLAAVITVGFALSLIFAAVWEKGLLSFAGWFVLSAAIILSLWVIRKLLQRRNELAYIYAVATDFWASILCGSELLLLSLHGVWVYVSGESDILPYATSAAIILVALSFRHWQQPTNSTFYGIAWCVELLVVEILATQTKQIIYVAIANIALGLITQLFGELWCKKRQLSIPVRWHILPLLYALFGVLLRLNTFDSWTGLSTLGVALIIIGVGRRNQKLKPLLYLGFIGVSIAGYELLVYQLQQASGGAIGDGWIALATLAAVIGYIYRLLSPWLTSYLHLSYKELKMFAHFHWALGSVLLIAAINNPIEAHLLALATGLSLTCYAIFQGRQTDELTSQSVQGNITEAEIWVYIGLVQAACLRYFLPDTSTIRLFLEQIRPWQAAVSCLIAYFLYSLPWERWKWAKKPWQIAAYVIPLISLWETRIEVYSISILLVAGYYIFIAKITTKFRFTYISLILVNWALWRGFSDLNLSDGLWYISSIGLSLLYIAQFDPQLKLPQNKSFRHWLRMLGSGIICGYAVVFYQNSYLIPGLIPGILSLIAIFAGLALRIRAFLYIGTATFLVTAFYHLVISILRYPFLKWVIGLLVGISLIFIAANFESRRQQLTSLLNNTNDEFREWE</sequence>
<name>A0A8J7FD85_9CYAN</name>
<feature type="transmembrane region" description="Helical" evidence="1">
    <location>
        <begin position="579"/>
        <end position="596"/>
    </location>
</feature>
<feature type="transmembrane region" description="Helical" evidence="1">
    <location>
        <begin position="630"/>
        <end position="648"/>
    </location>
</feature>
<evidence type="ECO:0000256" key="1">
    <source>
        <dbReference type="SAM" id="Phobius"/>
    </source>
</evidence>
<proteinExistence type="predicted"/>
<feature type="transmembrane region" description="Helical" evidence="1">
    <location>
        <begin position="246"/>
        <end position="265"/>
    </location>
</feature>
<feature type="transmembrane region" description="Helical" evidence="1">
    <location>
        <begin position="603"/>
        <end position="618"/>
    </location>
</feature>
<feature type="transmembrane region" description="Helical" evidence="1">
    <location>
        <begin position="535"/>
        <end position="552"/>
    </location>
</feature>
<feature type="transmembrane region" description="Helical" evidence="1">
    <location>
        <begin position="156"/>
        <end position="174"/>
    </location>
</feature>
<reference evidence="2" key="1">
    <citation type="submission" date="2020-10" db="EMBL/GenBank/DDBJ databases">
        <authorList>
            <person name="Castelo-Branco R."/>
            <person name="Eusebio N."/>
            <person name="Adriana R."/>
            <person name="Vieira A."/>
            <person name="Brugerolle De Fraissinette N."/>
            <person name="Rezende De Castro R."/>
            <person name="Schneider M.P."/>
            <person name="Vasconcelos V."/>
            <person name="Leao P.N."/>
        </authorList>
    </citation>
    <scope>NUCLEOTIDE SEQUENCE</scope>
    <source>
        <strain evidence="2">LEGE 06105</strain>
    </source>
</reference>
<dbReference type="Proteomes" id="UP000620559">
    <property type="component" value="Unassembled WGS sequence"/>
</dbReference>